<evidence type="ECO:0000313" key="2">
    <source>
        <dbReference type="EMBL" id="APU14724.1"/>
    </source>
</evidence>
<keyword evidence="3" id="KW-1185">Reference proteome</keyword>
<dbReference type="KEGG" id="acad:UA74_13330"/>
<evidence type="ECO:0000313" key="3">
    <source>
        <dbReference type="Proteomes" id="UP000185511"/>
    </source>
</evidence>
<sequence length="461" mass="48493">MTAEAPRDAEDDGGPADLDASASGGVSITRDDSGPYEVFHLDNGLVRLGVVPALGGRVLSAVFAGREYLYRNPRLLDDRLHPVDGRRPRPTSGPMSQWLNFGGDKTWPAPQGWDHAGQWAGPPDPVLDSGAYQARPHLADTVAEITMTSGDDPRTGLRTIRTVRLAEGESRYTLEISFTNVESHPVRWALWNVTQLAGEIPGEAGPHAGVYVGLRESGLPRSVELITAGPAPTVTDTGGSVVRVAAQDVVGKVGFPDAAGWLADVGAQGTLTQTFPVDESAEYPDDGSRVEVWLEHPLTEPIAELGDLLPRDRVVECEALGPLTTLAPGERVTLPIVFGFGVTSAVVGAATAVGYWTEPPAEAGAADGSGALRGVFVPATGGLLRAEFLDRDGRSVDAVDLLELTPGRPCALPVGRVVPHDAAAVSFTVGGEPAGVLTRPVYDRANGHAKISVMDEQGRDR</sequence>
<organism evidence="2 3">
    <name type="scientific">Actinoalloteichus fjordicus</name>
    <dbReference type="NCBI Taxonomy" id="1612552"/>
    <lineage>
        <taxon>Bacteria</taxon>
        <taxon>Bacillati</taxon>
        <taxon>Actinomycetota</taxon>
        <taxon>Actinomycetes</taxon>
        <taxon>Pseudonocardiales</taxon>
        <taxon>Pseudonocardiaceae</taxon>
        <taxon>Actinoalloteichus</taxon>
    </lineage>
</organism>
<dbReference type="RefSeq" id="WP_075764483.1">
    <property type="nucleotide sequence ID" value="NZ_CP016076.1"/>
</dbReference>
<dbReference type="EMBL" id="CP016076">
    <property type="protein sequence ID" value="APU14724.1"/>
    <property type="molecule type" value="Genomic_DNA"/>
</dbReference>
<dbReference type="Pfam" id="PF14315">
    <property type="entry name" value="DUF4380"/>
    <property type="match status" value="1"/>
</dbReference>
<protein>
    <submittedName>
        <fullName evidence="2">DUF4380 family protein</fullName>
    </submittedName>
</protein>
<proteinExistence type="predicted"/>
<dbReference type="AlphaFoldDB" id="A0AAC9LD77"/>
<feature type="region of interest" description="Disordered" evidence="1">
    <location>
        <begin position="1"/>
        <end position="29"/>
    </location>
</feature>
<dbReference type="InterPro" id="IPR025488">
    <property type="entry name" value="DUF4380"/>
</dbReference>
<accession>A0AAC9LD77</accession>
<name>A0AAC9LD77_9PSEU</name>
<gene>
    <name evidence="2" type="ORF">UA74_13330</name>
</gene>
<evidence type="ECO:0000256" key="1">
    <source>
        <dbReference type="SAM" id="MobiDB-lite"/>
    </source>
</evidence>
<reference evidence="3" key="1">
    <citation type="submission" date="2016-06" db="EMBL/GenBank/DDBJ databases">
        <title>Complete genome sequence of Actinoalloteichus fjordicus DSM 46855 (=ADI127-17), type strain of the new species Actinoalloteichus fjordicus.</title>
        <authorList>
            <person name="Ruckert C."/>
            <person name="Nouioui I."/>
            <person name="Willmese J."/>
            <person name="van Wezel G."/>
            <person name="Klenk H.-P."/>
            <person name="Kalinowski J."/>
            <person name="Zotchev S.B."/>
        </authorList>
    </citation>
    <scope>NUCLEOTIDE SEQUENCE [LARGE SCALE GENOMIC DNA]</scope>
    <source>
        <strain evidence="3">ADI127-7</strain>
    </source>
</reference>
<dbReference type="Proteomes" id="UP000185511">
    <property type="component" value="Chromosome"/>
</dbReference>